<comment type="caution">
    <text evidence="1">The sequence shown here is derived from an EMBL/GenBank/DDBJ whole genome shotgun (WGS) entry which is preliminary data.</text>
</comment>
<gene>
    <name evidence="1" type="ORF">BDP27DRAFT_1344891</name>
</gene>
<dbReference type="Proteomes" id="UP000772434">
    <property type="component" value="Unassembled WGS sequence"/>
</dbReference>
<reference evidence="1" key="1">
    <citation type="submission" date="2020-11" db="EMBL/GenBank/DDBJ databases">
        <authorList>
            <consortium name="DOE Joint Genome Institute"/>
            <person name="Ahrendt S."/>
            <person name="Riley R."/>
            <person name="Andreopoulos W."/>
            <person name="Labutti K."/>
            <person name="Pangilinan J."/>
            <person name="Ruiz-Duenas F.J."/>
            <person name="Barrasa J.M."/>
            <person name="Sanchez-Garcia M."/>
            <person name="Camarero S."/>
            <person name="Miyauchi S."/>
            <person name="Serrano A."/>
            <person name="Linde D."/>
            <person name="Babiker R."/>
            <person name="Drula E."/>
            <person name="Ayuso-Fernandez I."/>
            <person name="Pacheco R."/>
            <person name="Padilla G."/>
            <person name="Ferreira P."/>
            <person name="Barriuso J."/>
            <person name="Kellner H."/>
            <person name="Castanera R."/>
            <person name="Alfaro M."/>
            <person name="Ramirez L."/>
            <person name="Pisabarro A.G."/>
            <person name="Kuo A."/>
            <person name="Tritt A."/>
            <person name="Lipzen A."/>
            <person name="He G."/>
            <person name="Yan M."/>
            <person name="Ng V."/>
            <person name="Cullen D."/>
            <person name="Martin F."/>
            <person name="Rosso M.-N."/>
            <person name="Henrissat B."/>
            <person name="Hibbett D."/>
            <person name="Martinez A.T."/>
            <person name="Grigoriev I.V."/>
        </authorList>
    </citation>
    <scope>NUCLEOTIDE SEQUENCE</scope>
    <source>
        <strain evidence="1">AH 40177</strain>
    </source>
</reference>
<evidence type="ECO:0000313" key="1">
    <source>
        <dbReference type="EMBL" id="KAF9056799.1"/>
    </source>
</evidence>
<keyword evidence="2" id="KW-1185">Reference proteome</keyword>
<proteinExistence type="predicted"/>
<accession>A0A9P5P9K9</accession>
<organism evidence="1 2">
    <name type="scientific">Rhodocollybia butyracea</name>
    <dbReference type="NCBI Taxonomy" id="206335"/>
    <lineage>
        <taxon>Eukaryota</taxon>
        <taxon>Fungi</taxon>
        <taxon>Dikarya</taxon>
        <taxon>Basidiomycota</taxon>
        <taxon>Agaricomycotina</taxon>
        <taxon>Agaricomycetes</taxon>
        <taxon>Agaricomycetidae</taxon>
        <taxon>Agaricales</taxon>
        <taxon>Marasmiineae</taxon>
        <taxon>Omphalotaceae</taxon>
        <taxon>Rhodocollybia</taxon>
    </lineage>
</organism>
<evidence type="ECO:0000313" key="2">
    <source>
        <dbReference type="Proteomes" id="UP000772434"/>
    </source>
</evidence>
<name>A0A9P5P9K9_9AGAR</name>
<dbReference type="AlphaFoldDB" id="A0A9P5P9K9"/>
<sequence>MILTHSPNNSDVHSVVKPTSNLSCLFTDTAAMGPVTVSAYTIGQGSPTYAPVVVGHVAKTDEFFENEIPNHCTKHVFAIRKHNIGEFFDKQLTSIKDIFREAYGNQNDAMSDAEPCITANPNGVPDKLWLTFTERSSMYHDGMKMEATAVNKGDYLVAAVRLQVVEYVLKGAKAVCYYAEIATADVYTEQGDSDTTLEDDDEVM</sequence>
<dbReference type="EMBL" id="JADNRY010000430">
    <property type="protein sequence ID" value="KAF9056799.1"/>
    <property type="molecule type" value="Genomic_DNA"/>
</dbReference>
<protein>
    <submittedName>
        <fullName evidence="1">Uncharacterized protein</fullName>
    </submittedName>
</protein>